<accession>A0ABU6SQR5</accession>
<evidence type="ECO:0000256" key="1">
    <source>
        <dbReference type="SAM" id="MobiDB-lite"/>
    </source>
</evidence>
<name>A0ABU6SQR5_9FABA</name>
<feature type="region of interest" description="Disordered" evidence="1">
    <location>
        <begin position="172"/>
        <end position="275"/>
    </location>
</feature>
<protein>
    <submittedName>
        <fullName evidence="2">Uncharacterized protein</fullName>
    </submittedName>
</protein>
<reference evidence="2 3" key="1">
    <citation type="journal article" date="2023" name="Plants (Basel)">
        <title>Bridging the Gap: Combining Genomics and Transcriptomics Approaches to Understand Stylosanthes scabra, an Orphan Legume from the Brazilian Caatinga.</title>
        <authorList>
            <person name="Ferreira-Neto J.R.C."/>
            <person name="da Silva M.D."/>
            <person name="Binneck E."/>
            <person name="de Melo N.F."/>
            <person name="da Silva R.H."/>
            <person name="de Melo A.L.T.M."/>
            <person name="Pandolfi V."/>
            <person name="Bustamante F.O."/>
            <person name="Brasileiro-Vidal A.C."/>
            <person name="Benko-Iseppon A.M."/>
        </authorList>
    </citation>
    <scope>NUCLEOTIDE SEQUENCE [LARGE SCALE GENOMIC DNA]</scope>
    <source>
        <tissue evidence="2">Leaves</tissue>
    </source>
</reference>
<sequence>MPTSVLVHRLLHDPRGVQLLDDVPAVANEAREPIVLPHDAPARGRRARMQRPDIRRPGEGTSTSERSDAQPGGDDGDEEAEYHRQEDIPAREQGDGDAPHEPDLDFFSGADIELARIILQGEGSSSGTAPQAAGAGPSFNRFGPTNEMYDVFSCGEQTMDHIVHEYRASSAAEDAVYRPGPPLQPHHDPEEQSHQQFQPPFGYHTPSPQPQLYASASQSSPLPPHNDPSYHSAPESSPHQIVRPRAQRPQRDRQPPPCGTSSRLHHRPTRGGNWD</sequence>
<evidence type="ECO:0000313" key="3">
    <source>
        <dbReference type="Proteomes" id="UP001341840"/>
    </source>
</evidence>
<evidence type="ECO:0000313" key="2">
    <source>
        <dbReference type="EMBL" id="MED6138774.1"/>
    </source>
</evidence>
<organism evidence="2 3">
    <name type="scientific">Stylosanthes scabra</name>
    <dbReference type="NCBI Taxonomy" id="79078"/>
    <lineage>
        <taxon>Eukaryota</taxon>
        <taxon>Viridiplantae</taxon>
        <taxon>Streptophyta</taxon>
        <taxon>Embryophyta</taxon>
        <taxon>Tracheophyta</taxon>
        <taxon>Spermatophyta</taxon>
        <taxon>Magnoliopsida</taxon>
        <taxon>eudicotyledons</taxon>
        <taxon>Gunneridae</taxon>
        <taxon>Pentapetalae</taxon>
        <taxon>rosids</taxon>
        <taxon>fabids</taxon>
        <taxon>Fabales</taxon>
        <taxon>Fabaceae</taxon>
        <taxon>Papilionoideae</taxon>
        <taxon>50 kb inversion clade</taxon>
        <taxon>dalbergioids sensu lato</taxon>
        <taxon>Dalbergieae</taxon>
        <taxon>Pterocarpus clade</taxon>
        <taxon>Stylosanthes</taxon>
    </lineage>
</organism>
<dbReference type="Proteomes" id="UP001341840">
    <property type="component" value="Unassembled WGS sequence"/>
</dbReference>
<gene>
    <name evidence="2" type="ORF">PIB30_077714</name>
</gene>
<feature type="region of interest" description="Disordered" evidence="1">
    <location>
        <begin position="123"/>
        <end position="142"/>
    </location>
</feature>
<feature type="region of interest" description="Disordered" evidence="1">
    <location>
        <begin position="31"/>
        <end position="105"/>
    </location>
</feature>
<keyword evidence="3" id="KW-1185">Reference proteome</keyword>
<feature type="compositionally biased region" description="Polar residues" evidence="1">
    <location>
        <begin position="210"/>
        <end position="220"/>
    </location>
</feature>
<proteinExistence type="predicted"/>
<comment type="caution">
    <text evidence="2">The sequence shown here is derived from an EMBL/GenBank/DDBJ whole genome shotgun (WGS) entry which is preliminary data.</text>
</comment>
<feature type="compositionally biased region" description="Basic and acidic residues" evidence="1">
    <location>
        <begin position="81"/>
        <end position="103"/>
    </location>
</feature>
<dbReference type="EMBL" id="JASCZI010061468">
    <property type="protein sequence ID" value="MED6138774.1"/>
    <property type="molecule type" value="Genomic_DNA"/>
</dbReference>